<feature type="non-terminal residue" evidence="2">
    <location>
        <position position="599"/>
    </location>
</feature>
<name>A0ABN9V535_9DINO</name>
<dbReference type="EMBL" id="CAUYUJ010016696">
    <property type="protein sequence ID" value="CAK0867943.1"/>
    <property type="molecule type" value="Genomic_DNA"/>
</dbReference>
<feature type="non-terminal residue" evidence="2">
    <location>
        <position position="1"/>
    </location>
</feature>
<protein>
    <submittedName>
        <fullName evidence="2">Uncharacterized protein</fullName>
    </submittedName>
</protein>
<gene>
    <name evidence="2" type="ORF">PCOR1329_LOCUS54754</name>
</gene>
<organism evidence="2 3">
    <name type="scientific">Prorocentrum cordatum</name>
    <dbReference type="NCBI Taxonomy" id="2364126"/>
    <lineage>
        <taxon>Eukaryota</taxon>
        <taxon>Sar</taxon>
        <taxon>Alveolata</taxon>
        <taxon>Dinophyceae</taxon>
        <taxon>Prorocentrales</taxon>
        <taxon>Prorocentraceae</taxon>
        <taxon>Prorocentrum</taxon>
    </lineage>
</organism>
<feature type="compositionally biased region" description="Basic residues" evidence="1">
    <location>
        <begin position="49"/>
        <end position="62"/>
    </location>
</feature>
<sequence length="599" mass="64672">RRRRRRRRRRLRLRHRGRLQGASWRIASHGGIDPLLECQSARRGWPGGRARHAPPRRPRRGRRREDKCRPDVAPTKEDVWYECHQLSSEETRLRLELDSWRARLRAAEDLTSQHEELACAALGQAACVMDTPPRPAVLGLIVSPGAEGRAELHRLQKVTTAQLVVTEPLTLGSRRIPAGSVLLQEHSMRLHGHPARGRQWSDIGALDLPARLSFLAPGTLPGSVVIASASLPPARAGRPGEGGLFEASLLAAQVQESLAGGAGASHEDLAAKCATLVRRLLPAGGARAERPAVPLGDALAQAVRSCSAEKQWGSEDLLLLARLCESCGALGEEAQPPRAATRGTLANPAGAVHPLLERLVTADQLAEALGQPCLPDDHAHLEEAVLTARQLAAQLRGPPSSAARAAAGAGGELDRLAREVEAGNVQLQERLGQLDLLEVQAPTSWSVPPALWEDLVGSRPPPAGAPAAEWRRAAQGALLDAKVEAGRLADERRVRAERGRAEVDRLVRERILVEAEADALEAENRMLEAEIGQQSRRRSGLQAGRARGAAAARASGDAWTGEARRRSHELMVERRARVIQRRWRGRRSQEGAASSGSAA</sequence>
<evidence type="ECO:0000256" key="1">
    <source>
        <dbReference type="SAM" id="MobiDB-lite"/>
    </source>
</evidence>
<reference evidence="2" key="1">
    <citation type="submission" date="2023-10" db="EMBL/GenBank/DDBJ databases">
        <authorList>
            <person name="Chen Y."/>
            <person name="Shah S."/>
            <person name="Dougan E. K."/>
            <person name="Thang M."/>
            <person name="Chan C."/>
        </authorList>
    </citation>
    <scope>NUCLEOTIDE SEQUENCE [LARGE SCALE GENOMIC DNA]</scope>
</reference>
<feature type="region of interest" description="Disordered" evidence="1">
    <location>
        <begin position="43"/>
        <end position="69"/>
    </location>
</feature>
<dbReference type="Proteomes" id="UP001189429">
    <property type="component" value="Unassembled WGS sequence"/>
</dbReference>
<proteinExistence type="predicted"/>
<feature type="compositionally biased region" description="Low complexity" evidence="1">
    <location>
        <begin position="540"/>
        <end position="556"/>
    </location>
</feature>
<accession>A0ABN9V535</accession>
<keyword evidence="3" id="KW-1185">Reference proteome</keyword>
<evidence type="ECO:0000313" key="3">
    <source>
        <dbReference type="Proteomes" id="UP001189429"/>
    </source>
</evidence>
<comment type="caution">
    <text evidence="2">The sequence shown here is derived from an EMBL/GenBank/DDBJ whole genome shotgun (WGS) entry which is preliminary data.</text>
</comment>
<feature type="region of interest" description="Disordered" evidence="1">
    <location>
        <begin position="531"/>
        <end position="567"/>
    </location>
</feature>
<evidence type="ECO:0000313" key="2">
    <source>
        <dbReference type="EMBL" id="CAK0867943.1"/>
    </source>
</evidence>